<dbReference type="GO" id="GO:0030388">
    <property type="term" value="P:fructose 1,6-bisphosphate metabolic process"/>
    <property type="evidence" value="ECO:0007669"/>
    <property type="project" value="TreeGrafter"/>
</dbReference>
<dbReference type="GO" id="GO:0006094">
    <property type="term" value="P:gluconeogenesis"/>
    <property type="evidence" value="ECO:0007669"/>
    <property type="project" value="TreeGrafter"/>
</dbReference>
<dbReference type="InterPro" id="IPR020548">
    <property type="entry name" value="Fructose_bisphosphatase_AS"/>
</dbReference>
<evidence type="ECO:0000256" key="2">
    <source>
        <dbReference type="ARBA" id="ARBA00001946"/>
    </source>
</evidence>
<comment type="cofactor">
    <cofactor evidence="2">
        <name>Mg(2+)</name>
        <dbReference type="ChEBI" id="CHEBI:18420"/>
    </cofactor>
</comment>
<dbReference type="SUPFAM" id="SSF56655">
    <property type="entry name" value="Carbohydrate phosphatase"/>
    <property type="match status" value="1"/>
</dbReference>
<dbReference type="EC" id="3.1.3.11" evidence="5"/>
<evidence type="ECO:0000313" key="15">
    <source>
        <dbReference type="EMBL" id="KAJ8612864.1"/>
    </source>
</evidence>
<keyword evidence="8 12" id="KW-0378">Hydrolase</keyword>
<feature type="domain" description="Fructose-1-6-bisphosphatase class I N-terminal" evidence="13">
    <location>
        <begin position="18"/>
        <end position="198"/>
    </location>
</feature>
<comment type="similarity">
    <text evidence="4 12">Belongs to the FBPase class 1 family.</text>
</comment>
<evidence type="ECO:0000256" key="7">
    <source>
        <dbReference type="ARBA" id="ARBA00022723"/>
    </source>
</evidence>
<dbReference type="InterPro" id="IPR033391">
    <property type="entry name" value="FBPase_N"/>
</dbReference>
<evidence type="ECO:0000256" key="3">
    <source>
        <dbReference type="ARBA" id="ARBA00004496"/>
    </source>
</evidence>
<keyword evidence="6" id="KW-0963">Cytoplasm</keyword>
<dbReference type="GO" id="GO:0046872">
    <property type="term" value="F:metal ion binding"/>
    <property type="evidence" value="ECO:0007669"/>
    <property type="project" value="UniProtKB-KW"/>
</dbReference>
<evidence type="ECO:0000256" key="8">
    <source>
        <dbReference type="ARBA" id="ARBA00022801"/>
    </source>
</evidence>
<dbReference type="GO" id="GO:0006002">
    <property type="term" value="P:fructose 6-phosphate metabolic process"/>
    <property type="evidence" value="ECO:0007669"/>
    <property type="project" value="TreeGrafter"/>
</dbReference>
<dbReference type="HAMAP" id="MF_01855">
    <property type="entry name" value="FBPase_class1"/>
    <property type="match status" value="1"/>
</dbReference>
<evidence type="ECO:0000259" key="14">
    <source>
        <dbReference type="Pfam" id="PF18913"/>
    </source>
</evidence>
<sequence length="338" mass="37159">MSSSKAVEDVEAEVDKYTLSAFIISHTKDKEMTIMMNAMQLACKLIARAVRKAGVANLYGLHGSANASGDDVKKLDVLSNDIMINALRNSGMCALLVSEEEEKPIIIPEELRGKYCLAFDPLDGSSNIDCNVSTGTIFSVFERKSTGEPTVDDILRPGTDMVAAGYCMYGSATDFVVTFGNGVHRFTLDDSVGEFIHFGEMKFPAKNKTIYSCNEGNFTLWDDKIQKATEMFKAGPKPYSARYVGSMVSDVHRTILYGGVFYYPADKKSTKGKLRVLYEGLPMALLTEQAGGLANTGMFKGKLGRIMEVIPETIHDRCPIIMGCERDVEKVLAFYKEG</sequence>
<reference evidence="15" key="1">
    <citation type="submission" date="2023-01" db="EMBL/GenBank/DDBJ databases">
        <title>Metagenome sequencing of chrysophaentin producing Chrysophaeum taylorii.</title>
        <authorList>
            <person name="Davison J."/>
            <person name="Bewley C."/>
        </authorList>
    </citation>
    <scope>NUCLEOTIDE SEQUENCE</scope>
    <source>
        <strain evidence="15">NIES-1699</strain>
    </source>
</reference>
<keyword evidence="10 12" id="KW-0119">Carbohydrate metabolism</keyword>
<dbReference type="InterPro" id="IPR028343">
    <property type="entry name" value="FBPtase"/>
</dbReference>
<comment type="subcellular location">
    <subcellularLocation>
        <location evidence="3">Cytoplasm</location>
    </subcellularLocation>
</comment>
<proteinExistence type="inferred from homology"/>
<dbReference type="PRINTS" id="PR00115">
    <property type="entry name" value="F16BPHPHTASE"/>
</dbReference>
<dbReference type="PANTHER" id="PTHR11556">
    <property type="entry name" value="FRUCTOSE-1,6-BISPHOSPHATASE-RELATED"/>
    <property type="match status" value="1"/>
</dbReference>
<dbReference type="Proteomes" id="UP001230188">
    <property type="component" value="Unassembled WGS sequence"/>
</dbReference>
<evidence type="ECO:0000259" key="13">
    <source>
        <dbReference type="Pfam" id="PF00316"/>
    </source>
</evidence>
<protein>
    <recommendedName>
        <fullName evidence="11">Fructose-1,6-bisphosphatase, cytosolic</fullName>
        <ecNumber evidence="5">3.1.3.11</ecNumber>
    </recommendedName>
</protein>
<accession>A0AAD7UMJ4</accession>
<feature type="domain" description="Fructose-1-6-bisphosphatase class 1 C-terminal" evidence="14">
    <location>
        <begin position="206"/>
        <end position="335"/>
    </location>
</feature>
<evidence type="ECO:0000256" key="4">
    <source>
        <dbReference type="ARBA" id="ARBA00010941"/>
    </source>
</evidence>
<dbReference type="CDD" id="cd00354">
    <property type="entry name" value="FBPase"/>
    <property type="match status" value="1"/>
</dbReference>
<dbReference type="InterPro" id="IPR044015">
    <property type="entry name" value="FBPase_C_dom"/>
</dbReference>
<keyword evidence="7" id="KW-0479">Metal-binding</keyword>
<gene>
    <name evidence="15" type="ORF">CTAYLR_002038</name>
</gene>
<name>A0AAD7UMJ4_9STRA</name>
<evidence type="ECO:0000256" key="9">
    <source>
        <dbReference type="ARBA" id="ARBA00022842"/>
    </source>
</evidence>
<dbReference type="AlphaFoldDB" id="A0AAD7UMJ4"/>
<dbReference type="PANTHER" id="PTHR11556:SF41">
    <property type="entry name" value="FRUCTOSE-1,6-BISPHOSPHATASE, CYTOSOLIC"/>
    <property type="match status" value="1"/>
</dbReference>
<dbReference type="GO" id="GO:0042132">
    <property type="term" value="F:fructose 1,6-bisphosphate 1-phosphatase activity"/>
    <property type="evidence" value="ECO:0007669"/>
    <property type="project" value="UniProtKB-EC"/>
</dbReference>
<evidence type="ECO:0000256" key="11">
    <source>
        <dbReference type="ARBA" id="ARBA00040159"/>
    </source>
</evidence>
<dbReference type="EMBL" id="JAQMWT010000040">
    <property type="protein sequence ID" value="KAJ8612864.1"/>
    <property type="molecule type" value="Genomic_DNA"/>
</dbReference>
<dbReference type="InterPro" id="IPR000146">
    <property type="entry name" value="FBPase_class-1"/>
</dbReference>
<dbReference type="GO" id="GO:0005986">
    <property type="term" value="P:sucrose biosynthetic process"/>
    <property type="evidence" value="ECO:0007669"/>
    <property type="project" value="TreeGrafter"/>
</dbReference>
<dbReference type="PIRSF" id="PIRSF000904">
    <property type="entry name" value="FBPtase_SBPase"/>
    <property type="match status" value="1"/>
</dbReference>
<dbReference type="FunFam" id="3.30.540.10:FF:000019">
    <property type="entry name" value="Fructose-1,6-bisphosphatase, chloroplastic"/>
    <property type="match status" value="1"/>
</dbReference>
<dbReference type="Gene3D" id="3.40.190.80">
    <property type="match status" value="1"/>
</dbReference>
<keyword evidence="16" id="KW-1185">Reference proteome</keyword>
<dbReference type="Gene3D" id="3.30.540.10">
    <property type="entry name" value="Fructose-1,6-Bisphosphatase, subunit A, domain 1"/>
    <property type="match status" value="1"/>
</dbReference>
<evidence type="ECO:0000256" key="12">
    <source>
        <dbReference type="RuleBase" id="RU000508"/>
    </source>
</evidence>
<dbReference type="Pfam" id="PF18913">
    <property type="entry name" value="FBPase_C"/>
    <property type="match status" value="1"/>
</dbReference>
<keyword evidence="9" id="KW-0460">Magnesium</keyword>
<dbReference type="PROSITE" id="PS00124">
    <property type="entry name" value="FBPASE"/>
    <property type="match status" value="1"/>
</dbReference>
<organism evidence="15 16">
    <name type="scientific">Chrysophaeum taylorii</name>
    <dbReference type="NCBI Taxonomy" id="2483200"/>
    <lineage>
        <taxon>Eukaryota</taxon>
        <taxon>Sar</taxon>
        <taxon>Stramenopiles</taxon>
        <taxon>Ochrophyta</taxon>
        <taxon>Pelagophyceae</taxon>
        <taxon>Pelagomonadales</taxon>
        <taxon>Pelagomonadaceae</taxon>
        <taxon>Chrysophaeum</taxon>
    </lineage>
</organism>
<comment type="caution">
    <text evidence="15">The sequence shown here is derived from an EMBL/GenBank/DDBJ whole genome shotgun (WGS) entry which is preliminary data.</text>
</comment>
<dbReference type="GO" id="GO:0005829">
    <property type="term" value="C:cytosol"/>
    <property type="evidence" value="ECO:0007669"/>
    <property type="project" value="TreeGrafter"/>
</dbReference>
<evidence type="ECO:0000256" key="6">
    <source>
        <dbReference type="ARBA" id="ARBA00022490"/>
    </source>
</evidence>
<evidence type="ECO:0000256" key="5">
    <source>
        <dbReference type="ARBA" id="ARBA00013093"/>
    </source>
</evidence>
<dbReference type="GO" id="GO:0006000">
    <property type="term" value="P:fructose metabolic process"/>
    <property type="evidence" value="ECO:0007669"/>
    <property type="project" value="TreeGrafter"/>
</dbReference>
<dbReference type="PIRSF" id="PIRSF500210">
    <property type="entry name" value="FBPtase"/>
    <property type="match status" value="1"/>
</dbReference>
<dbReference type="FunFam" id="3.40.190.80:FF:000001">
    <property type="entry name" value="Fructose-1,6-bisphosphatase class 1"/>
    <property type="match status" value="1"/>
</dbReference>
<evidence type="ECO:0000256" key="10">
    <source>
        <dbReference type="ARBA" id="ARBA00023277"/>
    </source>
</evidence>
<dbReference type="Pfam" id="PF00316">
    <property type="entry name" value="FBPase"/>
    <property type="match status" value="1"/>
</dbReference>
<comment type="catalytic activity">
    <reaction evidence="1">
        <text>beta-D-fructose 1,6-bisphosphate + H2O = beta-D-fructose 6-phosphate + phosphate</text>
        <dbReference type="Rhea" id="RHEA:11064"/>
        <dbReference type="ChEBI" id="CHEBI:15377"/>
        <dbReference type="ChEBI" id="CHEBI:32966"/>
        <dbReference type="ChEBI" id="CHEBI:43474"/>
        <dbReference type="ChEBI" id="CHEBI:57634"/>
        <dbReference type="EC" id="3.1.3.11"/>
    </reaction>
</comment>
<evidence type="ECO:0000256" key="1">
    <source>
        <dbReference type="ARBA" id="ARBA00001273"/>
    </source>
</evidence>
<evidence type="ECO:0000313" key="16">
    <source>
        <dbReference type="Proteomes" id="UP001230188"/>
    </source>
</evidence>